<dbReference type="STRING" id="105984.A0A427YA24"/>
<feature type="chain" id="PRO_5019164214" evidence="1">
    <location>
        <begin position="22"/>
        <end position="180"/>
    </location>
</feature>
<dbReference type="GeneID" id="39584926"/>
<keyword evidence="1" id="KW-0732">Signal</keyword>
<accession>A0A427YA24</accession>
<reference evidence="2 3" key="1">
    <citation type="submission" date="2018-11" db="EMBL/GenBank/DDBJ databases">
        <title>Genome sequence of Apiotrichum porosum DSM 27194.</title>
        <authorList>
            <person name="Aliyu H."/>
            <person name="Gorte O."/>
            <person name="Ochsenreither K."/>
        </authorList>
    </citation>
    <scope>NUCLEOTIDE SEQUENCE [LARGE SCALE GENOMIC DNA]</scope>
    <source>
        <strain evidence="2 3">DSM 27194</strain>
    </source>
</reference>
<name>A0A427YA24_9TREE</name>
<keyword evidence="3" id="KW-1185">Reference proteome</keyword>
<comment type="caution">
    <text evidence="2">The sequence shown here is derived from an EMBL/GenBank/DDBJ whole genome shotgun (WGS) entry which is preliminary data.</text>
</comment>
<protein>
    <submittedName>
        <fullName evidence="2">Uncharacterized protein</fullName>
    </submittedName>
</protein>
<sequence>MVALRYLVACVGAMFVPVASASSTTSYWPILTPSSSEPWVLGQKNLLAWRCASDTGVDAFDIELVNYDLSIMTGSIPIAYRVPNTRLTTGYKNYGGEIEVDLDGTVPTGDGFVLAFVEKVHGQVYTTSEMFSIVATAPDNYTANPDDLPDATVTATLTQTPNPTMEWAITLTGALAVTST</sequence>
<dbReference type="EMBL" id="RSCE01000001">
    <property type="protein sequence ID" value="RSH87865.1"/>
    <property type="molecule type" value="Genomic_DNA"/>
</dbReference>
<feature type="signal peptide" evidence="1">
    <location>
        <begin position="1"/>
        <end position="21"/>
    </location>
</feature>
<evidence type="ECO:0000313" key="2">
    <source>
        <dbReference type="EMBL" id="RSH87865.1"/>
    </source>
</evidence>
<proteinExistence type="predicted"/>
<dbReference type="Proteomes" id="UP000279236">
    <property type="component" value="Unassembled WGS sequence"/>
</dbReference>
<evidence type="ECO:0000313" key="3">
    <source>
        <dbReference type="Proteomes" id="UP000279236"/>
    </source>
</evidence>
<dbReference type="AlphaFoldDB" id="A0A427YA24"/>
<organism evidence="2 3">
    <name type="scientific">Apiotrichum porosum</name>
    <dbReference type="NCBI Taxonomy" id="105984"/>
    <lineage>
        <taxon>Eukaryota</taxon>
        <taxon>Fungi</taxon>
        <taxon>Dikarya</taxon>
        <taxon>Basidiomycota</taxon>
        <taxon>Agaricomycotina</taxon>
        <taxon>Tremellomycetes</taxon>
        <taxon>Trichosporonales</taxon>
        <taxon>Trichosporonaceae</taxon>
        <taxon>Apiotrichum</taxon>
    </lineage>
</organism>
<dbReference type="OrthoDB" id="2581067at2759"/>
<evidence type="ECO:0000256" key="1">
    <source>
        <dbReference type="SAM" id="SignalP"/>
    </source>
</evidence>
<gene>
    <name evidence="2" type="ORF">EHS24_000383</name>
</gene>
<dbReference type="RefSeq" id="XP_028480073.1">
    <property type="nucleotide sequence ID" value="XM_028616216.1"/>
</dbReference>